<name>A0A7X0SG55_9BACL</name>
<comment type="caution">
    <text evidence="4">The sequence shown here is derived from an EMBL/GenBank/DDBJ whole genome shotgun (WGS) entry which is preliminary data.</text>
</comment>
<proteinExistence type="predicted"/>
<evidence type="ECO:0000256" key="3">
    <source>
        <dbReference type="SAM" id="SignalP"/>
    </source>
</evidence>
<feature type="compositionally biased region" description="Low complexity" evidence="2">
    <location>
        <begin position="24"/>
        <end position="42"/>
    </location>
</feature>
<gene>
    <name evidence="4" type="ORF">H7C18_00450</name>
</gene>
<dbReference type="SUPFAM" id="SSF53850">
    <property type="entry name" value="Periplasmic binding protein-like II"/>
    <property type="match status" value="1"/>
</dbReference>
<sequence length="546" mass="60645">MDWKKRTRLLLAATVMTGLLASCSGNDSGNDGPSSASGGSSPQGTKGQSESAGVNATGFPIVNAPIKLNIFAGQAPSAPADWNNVEIWKEYAKMTNVDVNWQLTPVDSLTEKRNLLLAGGELPDAFHTARFTSVDLANYGGQGLLIPLNKLIDEYAPNFKQLMEKYPEIKKGLTMPDGNIYSLPTFYDPDFKSVVIGSELWINKKFLDALGMKEPETTDEFYEYLKAVKTKDPNGNGKNDEIPYAASGITGLIDQLKGAWGLGNRGNTHPRVDVDPKTNQLRFIPTDPHYKEVLQYVNKLYKENLFIPEILTIPGKEMLAKGSDGLYGSFLYTNADTFGDHKDDYIGANAFAGPNGDRLFSRARSPLVDVGGFAITNKNKYPEATMRWADYFYGEEGSTMFFMGIKDKSYVVKPDGSVDYTDEYKADPEFGKKYVSWAGGYYPAMLTAKTFKGGESSPANLEAAKKIEPYYPKEVWPPFTYNQDELAQFNALGTDIGNYVDEMTTKFVTGDAPFSEWDNYVSTLKKMGLEEYMKIYTAAYERYEKQ</sequence>
<dbReference type="InterPro" id="IPR050490">
    <property type="entry name" value="Bact_solute-bd_prot1"/>
</dbReference>
<feature type="signal peptide" evidence="3">
    <location>
        <begin position="1"/>
        <end position="21"/>
    </location>
</feature>
<dbReference type="EMBL" id="JACJVO010000001">
    <property type="protein sequence ID" value="MBB6729365.1"/>
    <property type="molecule type" value="Genomic_DNA"/>
</dbReference>
<reference evidence="4 5" key="1">
    <citation type="submission" date="2020-08" db="EMBL/GenBank/DDBJ databases">
        <title>Cohnella phylogeny.</title>
        <authorList>
            <person name="Dunlap C."/>
        </authorList>
    </citation>
    <scope>NUCLEOTIDE SEQUENCE [LARGE SCALE GENOMIC DNA]</scope>
    <source>
        <strain evidence="4 5">CBP 2801</strain>
    </source>
</reference>
<evidence type="ECO:0000313" key="5">
    <source>
        <dbReference type="Proteomes" id="UP000564644"/>
    </source>
</evidence>
<protein>
    <submittedName>
        <fullName evidence="4">Extracellular solute-binding protein</fullName>
    </submittedName>
</protein>
<dbReference type="Proteomes" id="UP000564644">
    <property type="component" value="Unassembled WGS sequence"/>
</dbReference>
<dbReference type="PANTHER" id="PTHR43649">
    <property type="entry name" value="ARABINOSE-BINDING PROTEIN-RELATED"/>
    <property type="match status" value="1"/>
</dbReference>
<dbReference type="RefSeq" id="WP_185127038.1">
    <property type="nucleotide sequence ID" value="NZ_JACJVO010000001.1"/>
</dbReference>
<evidence type="ECO:0000256" key="1">
    <source>
        <dbReference type="ARBA" id="ARBA00022729"/>
    </source>
</evidence>
<keyword evidence="5" id="KW-1185">Reference proteome</keyword>
<keyword evidence="1 3" id="KW-0732">Signal</keyword>
<feature type="region of interest" description="Disordered" evidence="2">
    <location>
        <begin position="24"/>
        <end position="53"/>
    </location>
</feature>
<accession>A0A7X0SG55</accession>
<feature type="compositionally biased region" description="Polar residues" evidence="2">
    <location>
        <begin position="43"/>
        <end position="53"/>
    </location>
</feature>
<organism evidence="4 5">
    <name type="scientific">Cohnella zeiphila</name>
    <dbReference type="NCBI Taxonomy" id="2761120"/>
    <lineage>
        <taxon>Bacteria</taxon>
        <taxon>Bacillati</taxon>
        <taxon>Bacillota</taxon>
        <taxon>Bacilli</taxon>
        <taxon>Bacillales</taxon>
        <taxon>Paenibacillaceae</taxon>
        <taxon>Cohnella</taxon>
    </lineage>
</organism>
<evidence type="ECO:0000256" key="2">
    <source>
        <dbReference type="SAM" id="MobiDB-lite"/>
    </source>
</evidence>
<dbReference type="AlphaFoldDB" id="A0A7X0SG55"/>
<dbReference type="PROSITE" id="PS51257">
    <property type="entry name" value="PROKAR_LIPOPROTEIN"/>
    <property type="match status" value="1"/>
</dbReference>
<evidence type="ECO:0000313" key="4">
    <source>
        <dbReference type="EMBL" id="MBB6729365.1"/>
    </source>
</evidence>
<feature type="chain" id="PRO_5038482956" evidence="3">
    <location>
        <begin position="22"/>
        <end position="546"/>
    </location>
</feature>
<dbReference type="PANTHER" id="PTHR43649:SF33">
    <property type="entry name" value="POLYGALACTURONAN_RHAMNOGALACTURONAN-BINDING PROTEIN YTCQ"/>
    <property type="match status" value="1"/>
</dbReference>
<dbReference type="Gene3D" id="3.40.190.10">
    <property type="entry name" value="Periplasmic binding protein-like II"/>
    <property type="match status" value="2"/>
</dbReference>